<dbReference type="Pfam" id="PF12927">
    <property type="entry name" value="DUF3835"/>
    <property type="match status" value="1"/>
</dbReference>
<feature type="region of interest" description="Disordered" evidence="1">
    <location>
        <begin position="360"/>
        <end position="382"/>
    </location>
</feature>
<proteinExistence type="predicted"/>
<dbReference type="STRING" id="93625.A0A409XRB9"/>
<dbReference type="InterPro" id="IPR024325">
    <property type="entry name" value="DUF3835"/>
</dbReference>
<dbReference type="Proteomes" id="UP000283269">
    <property type="component" value="Unassembled WGS sequence"/>
</dbReference>
<feature type="compositionally biased region" description="Polar residues" evidence="1">
    <location>
        <begin position="248"/>
        <end position="262"/>
    </location>
</feature>
<organism evidence="3 4">
    <name type="scientific">Psilocybe cyanescens</name>
    <dbReference type="NCBI Taxonomy" id="93625"/>
    <lineage>
        <taxon>Eukaryota</taxon>
        <taxon>Fungi</taxon>
        <taxon>Dikarya</taxon>
        <taxon>Basidiomycota</taxon>
        <taxon>Agaricomycotina</taxon>
        <taxon>Agaricomycetes</taxon>
        <taxon>Agaricomycetidae</taxon>
        <taxon>Agaricales</taxon>
        <taxon>Agaricineae</taxon>
        <taxon>Strophariaceae</taxon>
        <taxon>Psilocybe</taxon>
    </lineage>
</organism>
<dbReference type="AlphaFoldDB" id="A0A409XRB9"/>
<feature type="domain" description="DUF3835" evidence="2">
    <location>
        <begin position="320"/>
        <end position="391"/>
    </location>
</feature>
<feature type="region of interest" description="Disordered" evidence="1">
    <location>
        <begin position="578"/>
        <end position="676"/>
    </location>
</feature>
<feature type="compositionally biased region" description="Polar residues" evidence="1">
    <location>
        <begin position="611"/>
        <end position="621"/>
    </location>
</feature>
<feature type="region of interest" description="Disordered" evidence="1">
    <location>
        <begin position="129"/>
        <end position="330"/>
    </location>
</feature>
<gene>
    <name evidence="3" type="ORF">CVT25_015252</name>
</gene>
<protein>
    <recommendedName>
        <fullName evidence="2">DUF3835 domain-containing protein</fullName>
    </recommendedName>
</protein>
<dbReference type="OrthoDB" id="21413at2759"/>
<reference evidence="3 4" key="1">
    <citation type="journal article" date="2018" name="Evol. Lett.">
        <title>Horizontal gene cluster transfer increased hallucinogenic mushroom diversity.</title>
        <authorList>
            <person name="Reynolds H.T."/>
            <person name="Vijayakumar V."/>
            <person name="Gluck-Thaler E."/>
            <person name="Korotkin H.B."/>
            <person name="Matheny P.B."/>
            <person name="Slot J.C."/>
        </authorList>
    </citation>
    <scope>NUCLEOTIDE SEQUENCE [LARGE SCALE GENOMIC DNA]</scope>
    <source>
        <strain evidence="3 4">2631</strain>
    </source>
</reference>
<feature type="compositionally biased region" description="Low complexity" evidence="1">
    <location>
        <begin position="535"/>
        <end position="548"/>
    </location>
</feature>
<feature type="compositionally biased region" description="Basic and acidic residues" evidence="1">
    <location>
        <begin position="135"/>
        <end position="173"/>
    </location>
</feature>
<keyword evidence="4" id="KW-1185">Reference proteome</keyword>
<feature type="compositionally biased region" description="Basic and acidic residues" evidence="1">
    <location>
        <begin position="658"/>
        <end position="676"/>
    </location>
</feature>
<dbReference type="EMBL" id="NHYD01000797">
    <property type="protein sequence ID" value="PPQ93254.1"/>
    <property type="molecule type" value="Genomic_DNA"/>
</dbReference>
<feature type="compositionally biased region" description="Polar residues" evidence="1">
    <location>
        <begin position="487"/>
        <end position="498"/>
    </location>
</feature>
<evidence type="ECO:0000313" key="4">
    <source>
        <dbReference type="Proteomes" id="UP000283269"/>
    </source>
</evidence>
<accession>A0A409XRB9</accession>
<feature type="region of interest" description="Disordered" evidence="1">
    <location>
        <begin position="485"/>
        <end position="566"/>
    </location>
</feature>
<feature type="compositionally biased region" description="Acidic residues" evidence="1">
    <location>
        <begin position="315"/>
        <end position="329"/>
    </location>
</feature>
<evidence type="ECO:0000313" key="3">
    <source>
        <dbReference type="EMBL" id="PPQ93254.1"/>
    </source>
</evidence>
<dbReference type="InParanoid" id="A0A409XRB9"/>
<sequence length="676" mass="74205">MAQPQGNLQNLAEGSQESLRALIQAIIPEAASSSSNGKLSDDAVAKLTAKLTELMGPEAADAFQQNRNERGELLNEEGLPIIEITEPAESLTSSILPPVTVEPLIPLATPSPPDRERLREKRNRILDLLEEEERQSELLEQDRELQERDETLHKRKEDAAEKDKLKEARELQKRMGRALLQNMGKAKEKEQREKEAQRLRDEEADSHRRSPSAKKKNVAFVETPESMQKSRDEEGSAGPEWGDLTPARLQNTKRPTLISQSLLDKHPMKMSVVERVPGGQPTMPKSPRPIQKMVDSDDESDQDNNSESSETDVATNEDEPTLEDDEFDLDFAQQQREIALEYYNKRNTIGQIAAAAMMNHSHDSNDHAETMPETTREGQKPVVSQFRASRIASAYGASAPEGAESESFSLGASVLPASSARTIQHAIKTGKLDSDGRLVGAEADSESEEDQGMQEVLELLRTAEVHNLGPNGEYLHAIPPSQIPEIQRSTPQSSSHAQETPHRLTDLPPPVRKPTSSKFKASLAASGRPAANLKSTPSPSLSDNLSPSVTPILHAGRSSPKLDALSQQLTERVEAGTLVTLKSPSPSNSQVQNPSPFSMIVDSPSFPRPQGASSHMIVSSPSFPPPAQNPRRPERPPTILSTTVRESTRSTASAHATSNEDSKPDKRVSRFKVERM</sequence>
<name>A0A409XRB9_PSICY</name>
<feature type="compositionally biased region" description="Low complexity" evidence="1">
    <location>
        <begin position="583"/>
        <end position="598"/>
    </location>
</feature>
<comment type="caution">
    <text evidence="3">The sequence shown here is derived from an EMBL/GenBank/DDBJ whole genome shotgun (WGS) entry which is preliminary data.</text>
</comment>
<feature type="compositionally biased region" description="Basic and acidic residues" evidence="1">
    <location>
        <begin position="185"/>
        <end position="208"/>
    </location>
</feature>
<feature type="compositionally biased region" description="Basic and acidic residues" evidence="1">
    <location>
        <begin position="360"/>
        <end position="379"/>
    </location>
</feature>
<evidence type="ECO:0000259" key="2">
    <source>
        <dbReference type="Pfam" id="PF12927"/>
    </source>
</evidence>
<evidence type="ECO:0000256" key="1">
    <source>
        <dbReference type="SAM" id="MobiDB-lite"/>
    </source>
</evidence>